<dbReference type="Pfam" id="PF01899">
    <property type="entry name" value="MNHE"/>
    <property type="match status" value="1"/>
</dbReference>
<keyword evidence="9" id="KW-1185">Reference proteome</keyword>
<keyword evidence="6 7" id="KW-0472">Membrane</keyword>
<accession>B4REN1</accession>
<evidence type="ECO:0000313" key="8">
    <source>
        <dbReference type="EMBL" id="ACG78557.1"/>
    </source>
</evidence>
<dbReference type="KEGG" id="pzu:PHZ_c2146"/>
<keyword evidence="3" id="KW-1003">Cell membrane</keyword>
<dbReference type="RefSeq" id="WP_012522699.1">
    <property type="nucleotide sequence ID" value="NC_011144.1"/>
</dbReference>
<dbReference type="HOGENOM" id="CLU_086615_4_0_5"/>
<dbReference type="PANTHER" id="PTHR34584">
    <property type="entry name" value="NA(+)/H(+) ANTIPORTER SUBUNIT E1"/>
    <property type="match status" value="1"/>
</dbReference>
<organism evidence="8 9">
    <name type="scientific">Phenylobacterium zucineum (strain HLK1)</name>
    <dbReference type="NCBI Taxonomy" id="450851"/>
    <lineage>
        <taxon>Bacteria</taxon>
        <taxon>Pseudomonadati</taxon>
        <taxon>Pseudomonadota</taxon>
        <taxon>Alphaproteobacteria</taxon>
        <taxon>Caulobacterales</taxon>
        <taxon>Caulobacteraceae</taxon>
        <taxon>Phenylobacterium</taxon>
    </lineage>
</organism>
<dbReference type="GO" id="GO:0005886">
    <property type="term" value="C:plasma membrane"/>
    <property type="evidence" value="ECO:0007669"/>
    <property type="project" value="UniProtKB-SubCell"/>
</dbReference>
<dbReference type="STRING" id="450851.PHZ_c2146"/>
<dbReference type="OrthoDB" id="9807187at2"/>
<dbReference type="eggNOG" id="COG1863">
    <property type="taxonomic scope" value="Bacteria"/>
</dbReference>
<dbReference type="GO" id="GO:0008324">
    <property type="term" value="F:monoatomic cation transmembrane transporter activity"/>
    <property type="evidence" value="ECO:0007669"/>
    <property type="project" value="InterPro"/>
</dbReference>
<dbReference type="PIRSF" id="PIRSF019239">
    <property type="entry name" value="MrpE"/>
    <property type="match status" value="1"/>
</dbReference>
<feature type="transmembrane region" description="Helical" evidence="7">
    <location>
        <begin position="20"/>
        <end position="42"/>
    </location>
</feature>
<evidence type="ECO:0000313" key="9">
    <source>
        <dbReference type="Proteomes" id="UP000001868"/>
    </source>
</evidence>
<gene>
    <name evidence="8" type="ordered locus">PHZ_c2146</name>
</gene>
<proteinExistence type="inferred from homology"/>
<evidence type="ECO:0000256" key="3">
    <source>
        <dbReference type="ARBA" id="ARBA00022475"/>
    </source>
</evidence>
<evidence type="ECO:0000256" key="5">
    <source>
        <dbReference type="ARBA" id="ARBA00022989"/>
    </source>
</evidence>
<keyword evidence="5 7" id="KW-1133">Transmembrane helix</keyword>
<dbReference type="PANTHER" id="PTHR34584:SF1">
    <property type="entry name" value="NA(+)_H(+) ANTIPORTER SUBUNIT E1"/>
    <property type="match status" value="1"/>
</dbReference>
<protein>
    <submittedName>
        <fullName evidence="8">Cation antiporter</fullName>
    </submittedName>
</protein>
<feature type="transmembrane region" description="Helical" evidence="7">
    <location>
        <begin position="63"/>
        <end position="85"/>
    </location>
</feature>
<dbReference type="InterPro" id="IPR002758">
    <property type="entry name" value="Cation_antiport_E"/>
</dbReference>
<dbReference type="NCBIfam" id="NF006520">
    <property type="entry name" value="PRK08965.1-4"/>
    <property type="match status" value="1"/>
</dbReference>
<keyword evidence="4 7" id="KW-0812">Transmembrane</keyword>
<evidence type="ECO:0000256" key="1">
    <source>
        <dbReference type="ARBA" id="ARBA00004651"/>
    </source>
</evidence>
<reference evidence="8 9" key="1">
    <citation type="journal article" date="2008" name="BMC Genomics">
        <title>Complete genome of Phenylobacterium zucineum - a novel facultative intracellular bacterium isolated from human erythroleukemia cell line K562.</title>
        <authorList>
            <person name="Luo Y."/>
            <person name="Xu X."/>
            <person name="Ding Z."/>
            <person name="Liu Z."/>
            <person name="Zhang B."/>
            <person name="Yan Z."/>
            <person name="Sun J."/>
            <person name="Hu S."/>
            <person name="Hu X."/>
        </authorList>
    </citation>
    <scope>NUCLEOTIDE SEQUENCE [LARGE SCALE GENOMIC DNA]</scope>
    <source>
        <strain evidence="8 9">HLK1</strain>
    </source>
</reference>
<sequence>MRRLLPYPTMSLFLMGTWLVLNQSLAAGHLLIGALLGLSLGAAFGRLQPPPLRIRNRRRLLRLAVVVFGDVIRSNIALLRILVSGRMRTVRSGFVTIPLGLTDPYGLAVLACIITATPGTIWMSYKAREGLLLIHVFDLIDEDEWIRTITQRYEAPLREIFE</sequence>
<evidence type="ECO:0000256" key="2">
    <source>
        <dbReference type="ARBA" id="ARBA00006228"/>
    </source>
</evidence>
<evidence type="ECO:0000256" key="6">
    <source>
        <dbReference type="ARBA" id="ARBA00023136"/>
    </source>
</evidence>
<comment type="similarity">
    <text evidence="2">Belongs to the CPA3 antiporters (TC 2.A.63) subunit E family.</text>
</comment>
<dbReference type="AlphaFoldDB" id="B4REN1"/>
<dbReference type="Proteomes" id="UP000001868">
    <property type="component" value="Chromosome"/>
</dbReference>
<dbReference type="EMBL" id="CP000747">
    <property type="protein sequence ID" value="ACG78557.1"/>
    <property type="molecule type" value="Genomic_DNA"/>
</dbReference>
<comment type="subcellular location">
    <subcellularLocation>
        <location evidence="1">Cell membrane</location>
        <topology evidence="1">Multi-pass membrane protein</topology>
    </subcellularLocation>
</comment>
<evidence type="ECO:0000256" key="7">
    <source>
        <dbReference type="SAM" id="Phobius"/>
    </source>
</evidence>
<name>B4REN1_PHEZH</name>
<evidence type="ECO:0000256" key="4">
    <source>
        <dbReference type="ARBA" id="ARBA00022692"/>
    </source>
</evidence>